<dbReference type="Pfam" id="PF07883">
    <property type="entry name" value="Cupin_2"/>
    <property type="match status" value="1"/>
</dbReference>
<dbReference type="InterPro" id="IPR013096">
    <property type="entry name" value="Cupin_2"/>
</dbReference>
<dbReference type="SUPFAM" id="SSF51182">
    <property type="entry name" value="RmlC-like cupins"/>
    <property type="match status" value="1"/>
</dbReference>
<keyword evidence="3" id="KW-1185">Reference proteome</keyword>
<evidence type="ECO:0000313" key="3">
    <source>
        <dbReference type="Proteomes" id="UP000619295"/>
    </source>
</evidence>
<dbReference type="Gene3D" id="2.60.120.10">
    <property type="entry name" value="Jelly Rolls"/>
    <property type="match status" value="1"/>
</dbReference>
<gene>
    <name evidence="2" type="ORF">IED13_23130</name>
</gene>
<proteinExistence type="predicted"/>
<dbReference type="PANTHER" id="PTHR40112:SF1">
    <property type="entry name" value="H2HPP ISOMERASE"/>
    <property type="match status" value="1"/>
</dbReference>
<organism evidence="2 3">
    <name type="scientific">Bosea spartocytisi</name>
    <dbReference type="NCBI Taxonomy" id="2773451"/>
    <lineage>
        <taxon>Bacteria</taxon>
        <taxon>Pseudomonadati</taxon>
        <taxon>Pseudomonadota</taxon>
        <taxon>Alphaproteobacteria</taxon>
        <taxon>Hyphomicrobiales</taxon>
        <taxon>Boseaceae</taxon>
        <taxon>Bosea</taxon>
    </lineage>
</organism>
<dbReference type="PANTHER" id="PTHR40112">
    <property type="entry name" value="H2HPP ISOMERASE"/>
    <property type="match status" value="1"/>
</dbReference>
<dbReference type="InterPro" id="IPR014710">
    <property type="entry name" value="RmlC-like_jellyroll"/>
</dbReference>
<name>A0A927EEH5_9HYPH</name>
<evidence type="ECO:0000313" key="2">
    <source>
        <dbReference type="EMBL" id="MBD3848600.1"/>
    </source>
</evidence>
<evidence type="ECO:0000259" key="1">
    <source>
        <dbReference type="Pfam" id="PF07883"/>
    </source>
</evidence>
<comment type="caution">
    <text evidence="2">The sequence shown here is derived from an EMBL/GenBank/DDBJ whole genome shotgun (WGS) entry which is preliminary data.</text>
</comment>
<dbReference type="RefSeq" id="WP_191125603.1">
    <property type="nucleotide sequence ID" value="NZ_JACXWY010000020.1"/>
</dbReference>
<sequence>MTEKKAVKAYHWDEIPSRELKPGIVQRGFRSDGVLVTYNYLEPGCQGSPHSHPFDQIFMIIQGRVKLHVEDQLFDCPAGTVIRIPAHHVHYVEPPAPEDGTAINVDIFGPVREDYLPIVAYQGDEFSR</sequence>
<dbReference type="Proteomes" id="UP000619295">
    <property type="component" value="Unassembled WGS sequence"/>
</dbReference>
<dbReference type="InterPro" id="IPR052535">
    <property type="entry name" value="Bacilysin_H2HPP_isomerase"/>
</dbReference>
<protein>
    <submittedName>
        <fullName evidence="2">Cupin domain-containing protein</fullName>
    </submittedName>
</protein>
<accession>A0A927EEH5</accession>
<feature type="domain" description="Cupin type-2" evidence="1">
    <location>
        <begin position="41"/>
        <end position="101"/>
    </location>
</feature>
<dbReference type="AlphaFoldDB" id="A0A927EEH5"/>
<dbReference type="EMBL" id="JACXWY010000020">
    <property type="protein sequence ID" value="MBD3848600.1"/>
    <property type="molecule type" value="Genomic_DNA"/>
</dbReference>
<dbReference type="InterPro" id="IPR011051">
    <property type="entry name" value="RmlC_Cupin_sf"/>
</dbReference>
<reference evidence="2" key="1">
    <citation type="submission" date="2020-09" db="EMBL/GenBank/DDBJ databases">
        <title>Bosea spartocytisi sp. nov. a root nodule endophyte of Spartocytisus supranubius in the high mountain ecosystem fo the Teide National Park (Canary Islands, Spain).</title>
        <authorList>
            <person name="Pulido-Suarez L."/>
            <person name="Peix A."/>
            <person name="Igual J.M."/>
            <person name="Socas-Perez N."/>
            <person name="Velazquez E."/>
            <person name="Flores-Felix J.D."/>
            <person name="Leon-Barrios M."/>
        </authorList>
    </citation>
    <scope>NUCLEOTIDE SEQUENCE</scope>
    <source>
        <strain evidence="2">SSUT16</strain>
    </source>
</reference>